<proteinExistence type="predicted"/>
<reference evidence="3" key="1">
    <citation type="submission" date="2014-09" db="EMBL/GenBank/DDBJ databases">
        <authorList>
            <person name="Sharma Rahul"/>
            <person name="Thines Marco"/>
        </authorList>
    </citation>
    <scope>NUCLEOTIDE SEQUENCE [LARGE SCALE GENOMIC DNA]</scope>
</reference>
<organism evidence="2 3">
    <name type="scientific">Ceraceosorus bombacis</name>
    <dbReference type="NCBI Taxonomy" id="401625"/>
    <lineage>
        <taxon>Eukaryota</taxon>
        <taxon>Fungi</taxon>
        <taxon>Dikarya</taxon>
        <taxon>Basidiomycota</taxon>
        <taxon>Ustilaginomycotina</taxon>
        <taxon>Exobasidiomycetes</taxon>
        <taxon>Ceraceosorales</taxon>
        <taxon>Ceraceosoraceae</taxon>
        <taxon>Ceraceosorus</taxon>
    </lineage>
</organism>
<protein>
    <submittedName>
        <fullName evidence="2">Uncharacterized protein</fullName>
    </submittedName>
</protein>
<accession>A0A0N7L9Q8</accession>
<dbReference type="Proteomes" id="UP000054845">
    <property type="component" value="Unassembled WGS sequence"/>
</dbReference>
<dbReference type="EMBL" id="CCYA01000243">
    <property type="protein sequence ID" value="CEH14466.1"/>
    <property type="molecule type" value="Genomic_DNA"/>
</dbReference>
<evidence type="ECO:0000256" key="1">
    <source>
        <dbReference type="SAM" id="MobiDB-lite"/>
    </source>
</evidence>
<name>A0A0N7L9Q8_9BASI</name>
<keyword evidence="3" id="KW-1185">Reference proteome</keyword>
<feature type="region of interest" description="Disordered" evidence="1">
    <location>
        <begin position="1"/>
        <end position="27"/>
    </location>
</feature>
<sequence length="77" mass="8318">MFGSTELPRTSGRINHDSDTRHSPTSSLKCNLAECAPLIHTEWSWTEMPCTRLAIGAVLRSATGRVHQAASAPLGTE</sequence>
<dbReference type="AlphaFoldDB" id="A0A0N7L9Q8"/>
<evidence type="ECO:0000313" key="3">
    <source>
        <dbReference type="Proteomes" id="UP000054845"/>
    </source>
</evidence>
<evidence type="ECO:0000313" key="2">
    <source>
        <dbReference type="EMBL" id="CEH14466.1"/>
    </source>
</evidence>